<name>A0AAN9VU48_9ORTH</name>
<organism evidence="1 2">
    <name type="scientific">Gryllus longicercus</name>
    <dbReference type="NCBI Taxonomy" id="2509291"/>
    <lineage>
        <taxon>Eukaryota</taxon>
        <taxon>Metazoa</taxon>
        <taxon>Ecdysozoa</taxon>
        <taxon>Arthropoda</taxon>
        <taxon>Hexapoda</taxon>
        <taxon>Insecta</taxon>
        <taxon>Pterygota</taxon>
        <taxon>Neoptera</taxon>
        <taxon>Polyneoptera</taxon>
        <taxon>Orthoptera</taxon>
        <taxon>Ensifera</taxon>
        <taxon>Gryllidea</taxon>
        <taxon>Grylloidea</taxon>
        <taxon>Gryllidae</taxon>
        <taxon>Gryllinae</taxon>
        <taxon>Gryllus</taxon>
    </lineage>
</organism>
<dbReference type="Proteomes" id="UP001378592">
    <property type="component" value="Unassembled WGS sequence"/>
</dbReference>
<sequence length="126" mass="13416">MWAEANKGGAGGVVNRWQRPPRRLAVDAWGGGDRLAPVRDRLRLLASAAGGGGGADARIACRGRLAARPLSGTMPPSAPSGGVRRARPLARAARGARAYCAVSPLHGFRYLALPPRRWLERFVAQR</sequence>
<dbReference type="EMBL" id="JAZDUA010000086">
    <property type="protein sequence ID" value="KAK7868826.1"/>
    <property type="molecule type" value="Genomic_DNA"/>
</dbReference>
<keyword evidence="2" id="KW-1185">Reference proteome</keyword>
<reference evidence="1 2" key="1">
    <citation type="submission" date="2024-03" db="EMBL/GenBank/DDBJ databases">
        <title>The genome assembly and annotation of the cricket Gryllus longicercus Weissman &amp; Gray.</title>
        <authorList>
            <person name="Szrajer S."/>
            <person name="Gray D."/>
            <person name="Ylla G."/>
        </authorList>
    </citation>
    <scope>NUCLEOTIDE SEQUENCE [LARGE SCALE GENOMIC DNA]</scope>
    <source>
        <strain evidence="1">DAG 2021-001</strain>
        <tissue evidence="1">Whole body minus gut</tissue>
    </source>
</reference>
<protein>
    <submittedName>
        <fullName evidence="1">Uncharacterized protein</fullName>
    </submittedName>
</protein>
<accession>A0AAN9VU48</accession>
<evidence type="ECO:0000313" key="2">
    <source>
        <dbReference type="Proteomes" id="UP001378592"/>
    </source>
</evidence>
<proteinExistence type="predicted"/>
<comment type="caution">
    <text evidence="1">The sequence shown here is derived from an EMBL/GenBank/DDBJ whole genome shotgun (WGS) entry which is preliminary data.</text>
</comment>
<evidence type="ECO:0000313" key="1">
    <source>
        <dbReference type="EMBL" id="KAK7868826.1"/>
    </source>
</evidence>
<gene>
    <name evidence="1" type="ORF">R5R35_003661</name>
</gene>
<dbReference type="AlphaFoldDB" id="A0AAN9VU48"/>